<organism evidence="1 2">
    <name type="scientific">Blastopirellula marina</name>
    <dbReference type="NCBI Taxonomy" id="124"/>
    <lineage>
        <taxon>Bacteria</taxon>
        <taxon>Pseudomonadati</taxon>
        <taxon>Planctomycetota</taxon>
        <taxon>Planctomycetia</taxon>
        <taxon>Pirellulales</taxon>
        <taxon>Pirellulaceae</taxon>
        <taxon>Blastopirellula</taxon>
    </lineage>
</organism>
<dbReference type="AlphaFoldDB" id="A0A2S8F9T5"/>
<protein>
    <submittedName>
        <fullName evidence="1">Uncharacterized protein</fullName>
    </submittedName>
</protein>
<evidence type="ECO:0000313" key="1">
    <source>
        <dbReference type="EMBL" id="PQO28909.1"/>
    </source>
</evidence>
<dbReference type="Proteomes" id="UP000239388">
    <property type="component" value="Unassembled WGS sequence"/>
</dbReference>
<comment type="caution">
    <text evidence="1">The sequence shown here is derived from an EMBL/GenBank/DDBJ whole genome shotgun (WGS) entry which is preliminary data.</text>
</comment>
<name>A0A2S8F9T5_9BACT</name>
<evidence type="ECO:0000313" key="2">
    <source>
        <dbReference type="Proteomes" id="UP000239388"/>
    </source>
</evidence>
<proteinExistence type="predicted"/>
<sequence length="74" mass="8577">MDSANRSEDTLSQILAERIGDVMKTWDEPESVHREQLEEARREFQPRADEIAREAAATERLDANDFAFRINATR</sequence>
<reference evidence="1 2" key="1">
    <citation type="submission" date="2018-02" db="EMBL/GenBank/DDBJ databases">
        <title>Comparative genomes isolates from brazilian mangrove.</title>
        <authorList>
            <person name="Araujo J.E."/>
            <person name="Taketani R.G."/>
            <person name="Silva M.C.P."/>
            <person name="Loureco M.V."/>
            <person name="Andreote F.D."/>
        </authorList>
    </citation>
    <scope>NUCLEOTIDE SEQUENCE [LARGE SCALE GENOMIC DNA]</scope>
    <source>
        <strain evidence="1 2">NAP PRIS-MGV</strain>
    </source>
</reference>
<dbReference type="EMBL" id="PUIB01000024">
    <property type="protein sequence ID" value="PQO28909.1"/>
    <property type="molecule type" value="Genomic_DNA"/>
</dbReference>
<gene>
    <name evidence="1" type="ORF">C5Y98_24425</name>
</gene>
<accession>A0A2S8F9T5</accession>